<dbReference type="Gene3D" id="2.60.120.10">
    <property type="entry name" value="Jelly Rolls"/>
    <property type="match status" value="1"/>
</dbReference>
<dbReference type="RefSeq" id="WP_121215030.1">
    <property type="nucleotide sequence ID" value="NZ_JAMYWW010000001.1"/>
</dbReference>
<dbReference type="CDD" id="cd00038">
    <property type="entry name" value="CAP_ED"/>
    <property type="match status" value="1"/>
</dbReference>
<dbReference type="GO" id="GO:0006355">
    <property type="term" value="P:regulation of DNA-templated transcription"/>
    <property type="evidence" value="ECO:0007669"/>
    <property type="project" value="InterPro"/>
</dbReference>
<dbReference type="InterPro" id="IPR000595">
    <property type="entry name" value="cNMP-bd_dom"/>
</dbReference>
<dbReference type="InterPro" id="IPR014710">
    <property type="entry name" value="RmlC-like_jellyroll"/>
</dbReference>
<keyword evidence="2" id="KW-0238">DNA-binding</keyword>
<dbReference type="GO" id="GO:0003677">
    <property type="term" value="F:DNA binding"/>
    <property type="evidence" value="ECO:0007669"/>
    <property type="project" value="UniProtKB-KW"/>
</dbReference>
<dbReference type="InterPro" id="IPR012318">
    <property type="entry name" value="HTH_CRP"/>
</dbReference>
<reference evidence="6 7" key="1">
    <citation type="journal article" date="2016" name="Antonie Van Leeuwenhoek">
        <title>Lysinibacillus endophyticus sp. nov., an indole-3-acetic acid producing endophytic bacterium isolated from corn root (Zea mays cv. Xinken-5).</title>
        <authorList>
            <person name="Yu J."/>
            <person name="Guan X."/>
            <person name="Liu C."/>
            <person name="Xiang W."/>
            <person name="Yu Z."/>
            <person name="Liu X."/>
            <person name="Wang G."/>
        </authorList>
    </citation>
    <scope>NUCLEOTIDE SEQUENCE [LARGE SCALE GENOMIC DNA]</scope>
    <source>
        <strain evidence="6 7">DSM 100506</strain>
    </source>
</reference>
<dbReference type="Pfam" id="PF13545">
    <property type="entry name" value="HTH_Crp_2"/>
    <property type="match status" value="1"/>
</dbReference>
<evidence type="ECO:0000313" key="6">
    <source>
        <dbReference type="EMBL" id="RKQ15302.1"/>
    </source>
</evidence>
<dbReference type="InterPro" id="IPR018490">
    <property type="entry name" value="cNMP-bd_dom_sf"/>
</dbReference>
<evidence type="ECO:0000256" key="3">
    <source>
        <dbReference type="ARBA" id="ARBA00023159"/>
    </source>
</evidence>
<keyword evidence="7" id="KW-1185">Reference proteome</keyword>
<keyword evidence="4" id="KW-0804">Transcription</keyword>
<keyword evidence="3" id="KW-0010">Activator</keyword>
<dbReference type="SUPFAM" id="SSF46785">
    <property type="entry name" value="Winged helix' DNA-binding domain"/>
    <property type="match status" value="1"/>
</dbReference>
<protein>
    <submittedName>
        <fullName evidence="6">Crp/Fnr family transcriptional regulator</fullName>
    </submittedName>
</protein>
<dbReference type="SMART" id="SM00100">
    <property type="entry name" value="cNMP"/>
    <property type="match status" value="1"/>
</dbReference>
<dbReference type="Pfam" id="PF00027">
    <property type="entry name" value="cNMP_binding"/>
    <property type="match status" value="1"/>
</dbReference>
<comment type="caution">
    <text evidence="6">The sequence shown here is derived from an EMBL/GenBank/DDBJ whole genome shotgun (WGS) entry which is preliminary data.</text>
</comment>
<dbReference type="OrthoDB" id="581021at2"/>
<dbReference type="PANTHER" id="PTHR47823:SF9">
    <property type="entry name" value="CHROMOSOME UNDETERMINED SCAFFOLD_10, WHOLE GENOME SHOTGUN SEQUENCE"/>
    <property type="match status" value="1"/>
</dbReference>
<name>A0A494YYR1_9BACL</name>
<keyword evidence="1" id="KW-0805">Transcription regulation</keyword>
<accession>A0A494YYR1</accession>
<organism evidence="6 7">
    <name type="scientific">Ureibacillus endophyticus</name>
    <dbReference type="NCBI Taxonomy" id="1978490"/>
    <lineage>
        <taxon>Bacteria</taxon>
        <taxon>Bacillati</taxon>
        <taxon>Bacillota</taxon>
        <taxon>Bacilli</taxon>
        <taxon>Bacillales</taxon>
        <taxon>Caryophanaceae</taxon>
        <taxon>Ureibacillus</taxon>
    </lineage>
</organism>
<sequence length="220" mass="25634">MNLEKFYKIYNYQFRNDIISKLQLKTYKENECILKTGDEIDGLYFLIEGKYYVSSLEITGKELLLRYSKKPSILGDIEIFEQCKIQSNCIAAENCEFIFVPLHIYNNYLKSDSSFTHLLLKEMAYKLKTCTISSRVNALSPVSVRLAAYYCTIESSRANSEYITTNNLDEIASLIGTTKRHLNRILKQWNEEGTIHREGDKVQVLNWGKVKLYSNDVRFE</sequence>
<dbReference type="AlphaFoldDB" id="A0A494YYR1"/>
<dbReference type="InterPro" id="IPR036390">
    <property type="entry name" value="WH_DNA-bd_sf"/>
</dbReference>
<dbReference type="Gene3D" id="1.10.10.10">
    <property type="entry name" value="Winged helix-like DNA-binding domain superfamily/Winged helix DNA-binding domain"/>
    <property type="match status" value="1"/>
</dbReference>
<proteinExistence type="predicted"/>
<evidence type="ECO:0000256" key="1">
    <source>
        <dbReference type="ARBA" id="ARBA00023015"/>
    </source>
</evidence>
<evidence type="ECO:0000256" key="4">
    <source>
        <dbReference type="ARBA" id="ARBA00023163"/>
    </source>
</evidence>
<dbReference type="Proteomes" id="UP000272238">
    <property type="component" value="Unassembled WGS sequence"/>
</dbReference>
<evidence type="ECO:0000313" key="7">
    <source>
        <dbReference type="Proteomes" id="UP000272238"/>
    </source>
</evidence>
<dbReference type="PROSITE" id="PS50042">
    <property type="entry name" value="CNMP_BINDING_3"/>
    <property type="match status" value="1"/>
</dbReference>
<dbReference type="PANTHER" id="PTHR47823">
    <property type="entry name" value="ION_TRANS DOMAIN-CONTAINING PROTEIN"/>
    <property type="match status" value="1"/>
</dbReference>
<feature type="domain" description="Cyclic nucleotide-binding" evidence="5">
    <location>
        <begin position="6"/>
        <end position="126"/>
    </location>
</feature>
<evidence type="ECO:0000256" key="2">
    <source>
        <dbReference type="ARBA" id="ARBA00023125"/>
    </source>
</evidence>
<evidence type="ECO:0000259" key="5">
    <source>
        <dbReference type="PROSITE" id="PS50042"/>
    </source>
</evidence>
<dbReference type="EMBL" id="RBZN01000031">
    <property type="protein sequence ID" value="RKQ15302.1"/>
    <property type="molecule type" value="Genomic_DNA"/>
</dbReference>
<gene>
    <name evidence="6" type="ORF">D8M03_12035</name>
</gene>
<dbReference type="InterPro" id="IPR036388">
    <property type="entry name" value="WH-like_DNA-bd_sf"/>
</dbReference>
<dbReference type="SUPFAM" id="SSF51206">
    <property type="entry name" value="cAMP-binding domain-like"/>
    <property type="match status" value="1"/>
</dbReference>